<dbReference type="InterPro" id="IPR047699">
    <property type="entry name" value="Permease_put_prefix"/>
</dbReference>
<accession>I2GEX6</accession>
<dbReference type="EMBL" id="CAIT01000005">
    <property type="protein sequence ID" value="CCH52451.1"/>
    <property type="molecule type" value="Genomic_DNA"/>
</dbReference>
<dbReference type="PANTHER" id="PTHR30572">
    <property type="entry name" value="MEMBRANE COMPONENT OF TRANSPORTER-RELATED"/>
    <property type="match status" value="1"/>
</dbReference>
<keyword evidence="5 6" id="KW-0472">Membrane</keyword>
<feature type="transmembrane region" description="Helical" evidence="6">
    <location>
        <begin position="823"/>
        <end position="842"/>
    </location>
</feature>
<feature type="domain" description="MacB-like periplasmic core" evidence="8">
    <location>
        <begin position="600"/>
        <end position="738"/>
    </location>
</feature>
<dbReference type="RefSeq" id="WP_009281035.1">
    <property type="nucleotide sequence ID" value="NZ_CAIT01000005.1"/>
</dbReference>
<feature type="domain" description="ABC3 transporter permease C-terminal" evidence="7">
    <location>
        <begin position="774"/>
        <end position="883"/>
    </location>
</feature>
<evidence type="ECO:0000256" key="1">
    <source>
        <dbReference type="ARBA" id="ARBA00004651"/>
    </source>
</evidence>
<dbReference type="InterPro" id="IPR025857">
    <property type="entry name" value="MacB_PCD"/>
</dbReference>
<dbReference type="GO" id="GO:0022857">
    <property type="term" value="F:transmembrane transporter activity"/>
    <property type="evidence" value="ECO:0007669"/>
    <property type="project" value="TreeGrafter"/>
</dbReference>
<feature type="transmembrane region" description="Helical" evidence="6">
    <location>
        <begin position="509"/>
        <end position="533"/>
    </location>
</feature>
<feature type="transmembrane region" description="Helical" evidence="6">
    <location>
        <begin position="371"/>
        <end position="393"/>
    </location>
</feature>
<organism evidence="9 10">
    <name type="scientific">Fibrisoma limi BUZ 3</name>
    <dbReference type="NCBI Taxonomy" id="1185876"/>
    <lineage>
        <taxon>Bacteria</taxon>
        <taxon>Pseudomonadati</taxon>
        <taxon>Bacteroidota</taxon>
        <taxon>Cytophagia</taxon>
        <taxon>Cytophagales</taxon>
        <taxon>Spirosomataceae</taxon>
        <taxon>Fibrisoma</taxon>
    </lineage>
</organism>
<comment type="subcellular location">
    <subcellularLocation>
        <location evidence="1">Cell membrane</location>
        <topology evidence="1">Multi-pass membrane protein</topology>
    </subcellularLocation>
</comment>
<dbReference type="Pfam" id="PF02687">
    <property type="entry name" value="FtsX"/>
    <property type="match status" value="2"/>
</dbReference>
<evidence type="ECO:0000259" key="7">
    <source>
        <dbReference type="Pfam" id="PF02687"/>
    </source>
</evidence>
<dbReference type="InterPro" id="IPR003838">
    <property type="entry name" value="ABC3_permease_C"/>
</dbReference>
<dbReference type="PANTHER" id="PTHR30572:SF18">
    <property type="entry name" value="ABC-TYPE MACROLIDE FAMILY EXPORT SYSTEM PERMEASE COMPONENT 2"/>
    <property type="match status" value="1"/>
</dbReference>
<gene>
    <name evidence="9" type="ORF">BN8_01454</name>
</gene>
<evidence type="ECO:0000313" key="10">
    <source>
        <dbReference type="Proteomes" id="UP000009309"/>
    </source>
</evidence>
<dbReference type="STRING" id="1185876.BN8_01454"/>
<feature type="domain" description="ABC3 transporter permease C-terminal" evidence="7">
    <location>
        <begin position="377"/>
        <end position="492"/>
    </location>
</feature>
<keyword evidence="10" id="KW-1185">Reference proteome</keyword>
<dbReference type="InterPro" id="IPR050250">
    <property type="entry name" value="Macrolide_Exporter_MacB"/>
</dbReference>
<evidence type="ECO:0000256" key="2">
    <source>
        <dbReference type="ARBA" id="ARBA00022475"/>
    </source>
</evidence>
<evidence type="ECO:0000256" key="6">
    <source>
        <dbReference type="SAM" id="Phobius"/>
    </source>
</evidence>
<feature type="transmembrane region" description="Helical" evidence="6">
    <location>
        <begin position="101"/>
        <end position="122"/>
    </location>
</feature>
<dbReference type="GO" id="GO:0005886">
    <property type="term" value="C:plasma membrane"/>
    <property type="evidence" value="ECO:0007669"/>
    <property type="project" value="UniProtKB-SubCell"/>
</dbReference>
<dbReference type="OrthoDB" id="5933722at2"/>
<sequence length="894" mass="100695">MSKAPLCRPPRFAQRLLRWFCAPHRLDELEGDLDELFQDRIKSVGVHRARWRYLRDVLSLMQPQFIKREEKYHPKSTTITMIRNYVKIAFRNLLKNRAYSVINIGGLAIGMAVAMLIGLWVYDELSYNTHFTHYEHIAEVRHYGTVPSTGIIRGSEANPIPLATALKVRYGQNFKHILLGFWDGDYAVSMGEKKLTRRGKFIEGDVIDMLSLRMLKGSQTALNDPHSVILSQSTAKAIFGDEDPIARTLKIDNRMDVTVTGVYEDLPENTSFSHIEFFAPWALWVSSNTWVKNVENSWDNSSFSVLVQLADRTSLETANAALTDFYVKNVPKDMVEDAKKYKMVLYLYPMQQWHLYSEFKDGLPAPGRLTFVWLFGIVGGFVLLLACINFMNLSTARSEKRAKEVGIRKAIGSLRSQLINQFLSESFLVVFLAFIGALLLVSVSLSWFNELADKAIAFPWSNLYFWSISAAFLGLTGLLSGLYPAFYLSSFQPIKVLKGSFRLGNMAALPRKILVVVQFTVSVVLIIGVSMVYKQIIHAQNRPVGYNREGLLSIPTNDPNYKGREETIQRELMRTGMVVRTAFSSSPLTNVWNNMSGFNWKDKDPKTESDFSITHVSHDFGALAGWQFLAGRDFSRSFRSDSSAVILNETAAKYLNLKNRSRSAGAAGLPIGEFITMDDGKRKLQIIGVIRDMVMQSPFEPVKRGMYFLDPTYSDAARLNIRLNPQVSPQQALPQIEAVIKKIVPSALFKFSFVDQDFAAKFAAEQRIGKLALVFTILAILISCLGLFGLASFTAEQRTKEIGVRKVLGATVLNLWGLLSKDFVLLVLIAFLVASPIAWYFLNGWLQQYTYRTQLSWWVFALAGGSALVITLLTVSFQAIKAALVNPVKSLRSE</sequence>
<evidence type="ECO:0000259" key="8">
    <source>
        <dbReference type="Pfam" id="PF12704"/>
    </source>
</evidence>
<dbReference type="Proteomes" id="UP000009309">
    <property type="component" value="Unassembled WGS sequence"/>
</dbReference>
<proteinExistence type="predicted"/>
<dbReference type="NCBIfam" id="NF038404">
    <property type="entry name" value="perm_prefix_2"/>
    <property type="match status" value="1"/>
</dbReference>
<keyword evidence="3 6" id="KW-0812">Transmembrane</keyword>
<name>I2GEX6_9BACT</name>
<dbReference type="AlphaFoldDB" id="I2GEX6"/>
<reference evidence="9 10" key="1">
    <citation type="journal article" date="2012" name="J. Bacteriol.">
        <title>Genome Sequence of the Filamentous Bacterium Fibrisoma limi BUZ 3T.</title>
        <authorList>
            <person name="Filippini M."/>
            <person name="Qi W."/>
            <person name="Jaenicke S."/>
            <person name="Goesmann A."/>
            <person name="Smits T.H."/>
            <person name="Bagheri H.C."/>
        </authorList>
    </citation>
    <scope>NUCLEOTIDE SEQUENCE [LARGE SCALE GENOMIC DNA]</scope>
    <source>
        <strain evidence="10">BUZ 3T</strain>
    </source>
</reference>
<protein>
    <submittedName>
        <fullName evidence="9">Putative ABC transporter permease yvrN</fullName>
    </submittedName>
</protein>
<dbReference type="eggNOG" id="COG0577">
    <property type="taxonomic scope" value="Bacteria"/>
</dbReference>
<feature type="transmembrane region" description="Helical" evidence="6">
    <location>
        <begin position="463"/>
        <end position="488"/>
    </location>
</feature>
<dbReference type="Pfam" id="PF12704">
    <property type="entry name" value="MacB_PCD"/>
    <property type="match status" value="2"/>
</dbReference>
<keyword evidence="2" id="KW-1003">Cell membrane</keyword>
<feature type="transmembrane region" description="Helical" evidence="6">
    <location>
        <begin position="771"/>
        <end position="795"/>
    </location>
</feature>
<feature type="transmembrane region" description="Helical" evidence="6">
    <location>
        <begin position="857"/>
        <end position="880"/>
    </location>
</feature>
<evidence type="ECO:0000313" key="9">
    <source>
        <dbReference type="EMBL" id="CCH52451.1"/>
    </source>
</evidence>
<feature type="transmembrane region" description="Helical" evidence="6">
    <location>
        <begin position="427"/>
        <end position="448"/>
    </location>
</feature>
<keyword evidence="4 6" id="KW-1133">Transmembrane helix</keyword>
<evidence type="ECO:0000256" key="3">
    <source>
        <dbReference type="ARBA" id="ARBA00022692"/>
    </source>
</evidence>
<feature type="domain" description="MacB-like periplasmic core" evidence="8">
    <location>
        <begin position="100"/>
        <end position="324"/>
    </location>
</feature>
<evidence type="ECO:0000256" key="4">
    <source>
        <dbReference type="ARBA" id="ARBA00022989"/>
    </source>
</evidence>
<comment type="caution">
    <text evidence="9">The sequence shown here is derived from an EMBL/GenBank/DDBJ whole genome shotgun (WGS) entry which is preliminary data.</text>
</comment>
<evidence type="ECO:0000256" key="5">
    <source>
        <dbReference type="ARBA" id="ARBA00023136"/>
    </source>
</evidence>